<feature type="transmembrane region" description="Helical" evidence="1">
    <location>
        <begin position="38"/>
        <end position="62"/>
    </location>
</feature>
<evidence type="ECO:0000313" key="2">
    <source>
        <dbReference type="EMBL" id="ABU71138.1"/>
    </source>
</evidence>
<accession>A7MVT4</accession>
<sequence>MRVAYEFDYLMGFGIEIDSKNTACDFASTFDPVVRLDWYLMSKFAFIYLYKMTFSMYAYAILF</sequence>
<dbReference type="Proteomes" id="UP000008152">
    <property type="component" value="Chromosome I"/>
</dbReference>
<dbReference type="EMBL" id="CP000789">
    <property type="protein sequence ID" value="ABU71138.1"/>
    <property type="molecule type" value="Genomic_DNA"/>
</dbReference>
<dbReference type="PATRIC" id="fig|338187.36.peg.2101"/>
<evidence type="ECO:0000313" key="3">
    <source>
        <dbReference type="Proteomes" id="UP000008152"/>
    </source>
</evidence>
<keyword evidence="1" id="KW-0472">Membrane</keyword>
<keyword evidence="1" id="KW-0812">Transmembrane</keyword>
<organism evidence="2 3">
    <name type="scientific">Vibrio campbellii (strain ATCC BAA-1116)</name>
    <dbReference type="NCBI Taxonomy" id="2902295"/>
    <lineage>
        <taxon>Bacteria</taxon>
        <taxon>Pseudomonadati</taxon>
        <taxon>Pseudomonadota</taxon>
        <taxon>Gammaproteobacteria</taxon>
        <taxon>Vibrionales</taxon>
        <taxon>Vibrionaceae</taxon>
        <taxon>Vibrio</taxon>
    </lineage>
</organism>
<proteinExistence type="predicted"/>
<protein>
    <submittedName>
        <fullName evidence="2">Uncharacterized protein</fullName>
    </submittedName>
</protein>
<evidence type="ECO:0000256" key="1">
    <source>
        <dbReference type="SAM" id="Phobius"/>
    </source>
</evidence>
<keyword evidence="1" id="KW-1133">Transmembrane helix</keyword>
<dbReference type="AlphaFoldDB" id="A7MVT4"/>
<reference evidence="2 3" key="1">
    <citation type="submission" date="2007-08" db="EMBL/GenBank/DDBJ databases">
        <authorList>
            <consortium name="The Vibrio harveyi Genome Sequencing Project"/>
            <person name="Bassler B."/>
            <person name="Clifton S.W."/>
            <person name="Fulton L."/>
            <person name="Delehaunty K."/>
            <person name="Fronick C."/>
            <person name="Harrison M."/>
            <person name="Markivic C."/>
            <person name="Fulton R."/>
            <person name="Tin-Wollam A.-M."/>
            <person name="Shah N."/>
            <person name="Pepin K."/>
            <person name="Nash W."/>
            <person name="Thiruvilangam P."/>
            <person name="Bhonagiri V."/>
            <person name="Waters C."/>
            <person name="Tu K.C."/>
            <person name="Irgon J."/>
            <person name="Wilson R.K."/>
        </authorList>
    </citation>
    <scope>NUCLEOTIDE SEQUENCE [LARGE SCALE GENOMIC DNA]</scope>
    <source>
        <strain evidence="3">ATCC BAA-1116 / BB120</strain>
    </source>
</reference>
<dbReference type="KEGG" id="vha:VIBHAR_02173"/>
<name>A7MVT4_VIBC1</name>
<gene>
    <name evidence="2" type="ordered locus">VIBHAR_02173</name>
</gene>